<dbReference type="PROSITE" id="PS00675">
    <property type="entry name" value="SIGMA54_INTERACT_1"/>
    <property type="match status" value="1"/>
</dbReference>
<dbReference type="InterPro" id="IPR058031">
    <property type="entry name" value="AAA_lid_NorR"/>
</dbReference>
<dbReference type="InterPro" id="IPR002078">
    <property type="entry name" value="Sigma_54_int"/>
</dbReference>
<dbReference type="PANTHER" id="PTHR32071">
    <property type="entry name" value="TRANSCRIPTIONAL REGULATORY PROTEIN"/>
    <property type="match status" value="1"/>
</dbReference>
<evidence type="ECO:0000313" key="8">
    <source>
        <dbReference type="EMBL" id="BDG02381.1"/>
    </source>
</evidence>
<dbReference type="Gene3D" id="3.40.50.300">
    <property type="entry name" value="P-loop containing nucleotide triphosphate hydrolases"/>
    <property type="match status" value="1"/>
</dbReference>
<organism evidence="8 9">
    <name type="scientific">Anaeromyxobacter oryzae</name>
    <dbReference type="NCBI Taxonomy" id="2918170"/>
    <lineage>
        <taxon>Bacteria</taxon>
        <taxon>Pseudomonadati</taxon>
        <taxon>Myxococcota</taxon>
        <taxon>Myxococcia</taxon>
        <taxon>Myxococcales</taxon>
        <taxon>Cystobacterineae</taxon>
        <taxon>Anaeromyxobacteraceae</taxon>
        <taxon>Anaeromyxobacter</taxon>
    </lineage>
</organism>
<evidence type="ECO:0000256" key="6">
    <source>
        <dbReference type="SAM" id="MobiDB-lite"/>
    </source>
</evidence>
<accession>A0ABM7WSB3</accession>
<gene>
    <name evidence="8" type="ORF">AMOR_13770</name>
</gene>
<evidence type="ECO:0000313" key="9">
    <source>
        <dbReference type="Proteomes" id="UP001162891"/>
    </source>
</evidence>
<dbReference type="CDD" id="cd00009">
    <property type="entry name" value="AAA"/>
    <property type="match status" value="1"/>
</dbReference>
<feature type="compositionally biased region" description="Low complexity" evidence="6">
    <location>
        <begin position="202"/>
        <end position="217"/>
    </location>
</feature>
<proteinExistence type="predicted"/>
<dbReference type="PROSITE" id="PS50045">
    <property type="entry name" value="SIGMA54_INTERACT_4"/>
    <property type="match status" value="1"/>
</dbReference>
<dbReference type="InterPro" id="IPR025943">
    <property type="entry name" value="Sigma_54_int_dom_ATP-bd_2"/>
</dbReference>
<evidence type="ECO:0000259" key="7">
    <source>
        <dbReference type="PROSITE" id="PS50045"/>
    </source>
</evidence>
<keyword evidence="9" id="KW-1185">Reference proteome</keyword>
<keyword evidence="2" id="KW-0067">ATP-binding</keyword>
<evidence type="ECO:0000256" key="2">
    <source>
        <dbReference type="ARBA" id="ARBA00022840"/>
    </source>
</evidence>
<feature type="region of interest" description="Disordered" evidence="6">
    <location>
        <begin position="195"/>
        <end position="218"/>
    </location>
</feature>
<dbReference type="Gene3D" id="1.10.10.60">
    <property type="entry name" value="Homeodomain-like"/>
    <property type="match status" value="1"/>
</dbReference>
<keyword evidence="1" id="KW-0547">Nucleotide-binding</keyword>
<dbReference type="Pfam" id="PF25601">
    <property type="entry name" value="AAA_lid_14"/>
    <property type="match status" value="1"/>
</dbReference>
<dbReference type="InterPro" id="IPR025944">
    <property type="entry name" value="Sigma_54_int_dom_CS"/>
</dbReference>
<feature type="domain" description="Sigma-54 factor interaction" evidence="7">
    <location>
        <begin position="227"/>
        <end position="456"/>
    </location>
</feature>
<dbReference type="PANTHER" id="PTHR32071:SF117">
    <property type="entry name" value="PTS-DEPENDENT DIHYDROXYACETONE KINASE OPERON REGULATORY PROTEIN-RELATED"/>
    <property type="match status" value="1"/>
</dbReference>
<dbReference type="SMART" id="SM00382">
    <property type="entry name" value="AAA"/>
    <property type="match status" value="1"/>
</dbReference>
<feature type="region of interest" description="Disordered" evidence="6">
    <location>
        <begin position="17"/>
        <end position="36"/>
    </location>
</feature>
<dbReference type="Proteomes" id="UP001162891">
    <property type="component" value="Chromosome"/>
</dbReference>
<protein>
    <recommendedName>
        <fullName evidence="7">Sigma-54 factor interaction domain-containing protein</fullName>
    </recommendedName>
</protein>
<feature type="region of interest" description="Disordered" evidence="6">
    <location>
        <begin position="485"/>
        <end position="510"/>
    </location>
</feature>
<keyword evidence="3" id="KW-0805">Transcription regulation</keyword>
<dbReference type="EMBL" id="AP025591">
    <property type="protein sequence ID" value="BDG02381.1"/>
    <property type="molecule type" value="Genomic_DNA"/>
</dbReference>
<keyword evidence="5" id="KW-0804">Transcription</keyword>
<dbReference type="Pfam" id="PF00158">
    <property type="entry name" value="Sigma54_activat"/>
    <property type="match status" value="1"/>
</dbReference>
<keyword evidence="4" id="KW-0238">DNA-binding</keyword>
<dbReference type="InterPro" id="IPR003593">
    <property type="entry name" value="AAA+_ATPase"/>
</dbReference>
<sequence length="577" mass="61101">MEFVLSVITDYHPSMSHTADRARGATGAPRLAPEPRGSHLHDALVLELWRDVSRSTSRAEILERILARTGSVLPIRALLIARAEGESLVRVAVAPGARPPAEGEPAIPFERARRLFLEARVASGRPARLTGAGTLLPPGLQGRFLLGALEAAGEPIGAAAFVGTATAEFTPEHVAIAERLLEPLGFLLERSLGEGDAPRPSGVARARASGPAGAPRALRPDAAEGAIVGERQGLRAVMDLVVRAAPADVPVLIMGETGSGKEVVARAIHERSARASGPLVRVNCGAIPTELVDSELFGHERGSFTGAVATRRGWFERADGGTLFLDEIGELPLAAQVRLLRVLQDGTFERVGGQTPRSVDVRIVAATHRDLSEMVATGQFRRDLWYRLNVFPIHLPPLRARRDDIGLFATHFAALAGERLFGAPAVPTEEDIALLRDHPWPGNVRELAAVIERAALLGGGRCLEVAQALAAPPAADGVGVGVAGRPHEGSAPVRPAPQDARVQPEPGTAPVGHAVRPLEAVLIEHIERALLATSGRIEGSGGAAALLGVNPHTLRARMRKLRIDWTRFRRGAAPTGE</sequence>
<dbReference type="SUPFAM" id="SSF52540">
    <property type="entry name" value="P-loop containing nucleoside triphosphate hydrolases"/>
    <property type="match status" value="1"/>
</dbReference>
<dbReference type="Gene3D" id="1.10.8.60">
    <property type="match status" value="1"/>
</dbReference>
<evidence type="ECO:0000256" key="3">
    <source>
        <dbReference type="ARBA" id="ARBA00023015"/>
    </source>
</evidence>
<reference evidence="9" key="1">
    <citation type="journal article" date="2022" name="Int. J. Syst. Evol. Microbiol.">
        <title>Anaeromyxobacter oryzae sp. nov., Anaeromyxobacter diazotrophicus sp. nov. and Anaeromyxobacter paludicola sp. nov., isolated from paddy soils.</title>
        <authorList>
            <person name="Itoh H."/>
            <person name="Xu Z."/>
            <person name="Mise K."/>
            <person name="Masuda Y."/>
            <person name="Ushijima N."/>
            <person name="Hayakawa C."/>
            <person name="Shiratori Y."/>
            <person name="Senoo K."/>
        </authorList>
    </citation>
    <scope>NUCLEOTIDE SEQUENCE [LARGE SCALE GENOMIC DNA]</scope>
    <source>
        <strain evidence="9">Red232</strain>
    </source>
</reference>
<evidence type="ECO:0000256" key="5">
    <source>
        <dbReference type="ARBA" id="ARBA00023163"/>
    </source>
</evidence>
<dbReference type="PROSITE" id="PS00688">
    <property type="entry name" value="SIGMA54_INTERACT_3"/>
    <property type="match status" value="1"/>
</dbReference>
<name>A0ABM7WSB3_9BACT</name>
<dbReference type="InterPro" id="IPR025662">
    <property type="entry name" value="Sigma_54_int_dom_ATP-bd_1"/>
</dbReference>
<evidence type="ECO:0000256" key="4">
    <source>
        <dbReference type="ARBA" id="ARBA00023125"/>
    </source>
</evidence>
<dbReference type="PROSITE" id="PS00676">
    <property type="entry name" value="SIGMA54_INTERACT_2"/>
    <property type="match status" value="1"/>
</dbReference>
<evidence type="ECO:0000256" key="1">
    <source>
        <dbReference type="ARBA" id="ARBA00022741"/>
    </source>
</evidence>
<dbReference type="InterPro" id="IPR027417">
    <property type="entry name" value="P-loop_NTPase"/>
</dbReference>